<evidence type="ECO:0000259" key="6">
    <source>
        <dbReference type="PROSITE" id="PS50995"/>
    </source>
</evidence>
<dbReference type="GO" id="GO:0006950">
    <property type="term" value="P:response to stress"/>
    <property type="evidence" value="ECO:0007669"/>
    <property type="project" value="TreeGrafter"/>
</dbReference>
<dbReference type="InterPro" id="IPR055166">
    <property type="entry name" value="Transc_reg_Sar_Rot_HTH"/>
</dbReference>
<evidence type="ECO:0000256" key="4">
    <source>
        <dbReference type="ARBA" id="ARBA00023125"/>
    </source>
</evidence>
<comment type="subcellular location">
    <subcellularLocation>
        <location evidence="1">Cytoplasm</location>
    </subcellularLocation>
</comment>
<reference evidence="7 8" key="1">
    <citation type="submission" date="2018-05" db="EMBL/GenBank/DDBJ databases">
        <authorList>
            <person name="Lanie J.A."/>
            <person name="Ng W.-L."/>
            <person name="Kazmierczak K.M."/>
            <person name="Andrzejewski T.M."/>
            <person name="Davidsen T.M."/>
            <person name="Wayne K.J."/>
            <person name="Tettelin H."/>
            <person name="Glass J.I."/>
            <person name="Rusch D."/>
            <person name="Podicherti R."/>
            <person name="Tsui H.-C.T."/>
            <person name="Winkler M.E."/>
        </authorList>
    </citation>
    <scope>NUCLEOTIDE SEQUENCE [LARGE SCALE GENOMIC DNA]</scope>
    <source>
        <strain evidence="7 8">BUT-10</strain>
    </source>
</reference>
<dbReference type="InterPro" id="IPR039422">
    <property type="entry name" value="MarR/SlyA-like"/>
</dbReference>
<dbReference type="RefSeq" id="WP_111276300.1">
    <property type="nucleotide sequence ID" value="NZ_QFYS01000005.1"/>
</dbReference>
<dbReference type="OrthoDB" id="9806864at2"/>
<evidence type="ECO:0000256" key="5">
    <source>
        <dbReference type="ARBA" id="ARBA00023163"/>
    </source>
</evidence>
<organism evidence="7 8">
    <name type="scientific">Phenylobacterium kunshanense</name>
    <dbReference type="NCBI Taxonomy" id="1445034"/>
    <lineage>
        <taxon>Bacteria</taxon>
        <taxon>Pseudomonadati</taxon>
        <taxon>Pseudomonadota</taxon>
        <taxon>Alphaproteobacteria</taxon>
        <taxon>Caulobacterales</taxon>
        <taxon>Caulobacteraceae</taxon>
        <taxon>Phenylobacterium</taxon>
    </lineage>
</organism>
<feature type="domain" description="HTH marR-type" evidence="6">
    <location>
        <begin position="20"/>
        <end position="150"/>
    </location>
</feature>
<proteinExistence type="predicted"/>
<dbReference type="PRINTS" id="PR00598">
    <property type="entry name" value="HTHMARR"/>
</dbReference>
<comment type="caution">
    <text evidence="7">The sequence shown here is derived from an EMBL/GenBank/DDBJ whole genome shotgun (WGS) entry which is preliminary data.</text>
</comment>
<dbReference type="InterPro" id="IPR036388">
    <property type="entry name" value="WH-like_DNA-bd_sf"/>
</dbReference>
<protein>
    <submittedName>
        <fullName evidence="7">MarR family transcriptional regulator</fullName>
    </submittedName>
</protein>
<sequence length="159" mass="17281">MTEGAPESGELARPNPLALDLQLCFSLYTASNLMTRLYRPLLQPLGLTYLQYLAMLVLWEQSPQTVGDLGHRLGLDSGTLTPLFKRMEQAGLISRTRDPADERRVIVALTDAGLALKARAAEVPGAIFCQLPGPLEDLVDLKAAVDRLVGALRADIRDG</sequence>
<dbReference type="InterPro" id="IPR000835">
    <property type="entry name" value="HTH_MarR-typ"/>
</dbReference>
<keyword evidence="3" id="KW-0805">Transcription regulation</keyword>
<accession>A0A328BBR5</accession>
<keyword evidence="4" id="KW-0238">DNA-binding</keyword>
<dbReference type="InterPro" id="IPR036390">
    <property type="entry name" value="WH_DNA-bd_sf"/>
</dbReference>
<evidence type="ECO:0000256" key="3">
    <source>
        <dbReference type="ARBA" id="ARBA00023015"/>
    </source>
</evidence>
<evidence type="ECO:0000313" key="8">
    <source>
        <dbReference type="Proteomes" id="UP000249524"/>
    </source>
</evidence>
<dbReference type="SUPFAM" id="SSF46785">
    <property type="entry name" value="Winged helix' DNA-binding domain"/>
    <property type="match status" value="1"/>
</dbReference>
<dbReference type="GO" id="GO:0003677">
    <property type="term" value="F:DNA binding"/>
    <property type="evidence" value="ECO:0007669"/>
    <property type="project" value="UniProtKB-KW"/>
</dbReference>
<dbReference type="GO" id="GO:0005737">
    <property type="term" value="C:cytoplasm"/>
    <property type="evidence" value="ECO:0007669"/>
    <property type="project" value="UniProtKB-SubCell"/>
</dbReference>
<dbReference type="EMBL" id="QFYS01000005">
    <property type="protein sequence ID" value="RAK64762.1"/>
    <property type="molecule type" value="Genomic_DNA"/>
</dbReference>
<dbReference type="GO" id="GO:0003700">
    <property type="term" value="F:DNA-binding transcription factor activity"/>
    <property type="evidence" value="ECO:0007669"/>
    <property type="project" value="InterPro"/>
</dbReference>
<evidence type="ECO:0000256" key="2">
    <source>
        <dbReference type="ARBA" id="ARBA00022490"/>
    </source>
</evidence>
<dbReference type="CDD" id="cd00090">
    <property type="entry name" value="HTH_ARSR"/>
    <property type="match status" value="1"/>
</dbReference>
<dbReference type="PANTHER" id="PTHR33164:SF5">
    <property type="entry name" value="ORGANIC HYDROPEROXIDE RESISTANCE TRANSCRIPTIONAL REGULATOR"/>
    <property type="match status" value="1"/>
</dbReference>
<dbReference type="InterPro" id="IPR011991">
    <property type="entry name" value="ArsR-like_HTH"/>
</dbReference>
<dbReference type="FunFam" id="1.10.10.10:FF:000163">
    <property type="entry name" value="MarR family transcriptional regulator"/>
    <property type="match status" value="1"/>
</dbReference>
<dbReference type="PANTHER" id="PTHR33164">
    <property type="entry name" value="TRANSCRIPTIONAL REGULATOR, MARR FAMILY"/>
    <property type="match status" value="1"/>
</dbReference>
<evidence type="ECO:0000256" key="1">
    <source>
        <dbReference type="ARBA" id="ARBA00004496"/>
    </source>
</evidence>
<dbReference type="AlphaFoldDB" id="A0A328BBR5"/>
<dbReference type="SMART" id="SM00347">
    <property type="entry name" value="HTH_MARR"/>
    <property type="match status" value="1"/>
</dbReference>
<name>A0A328BBR5_9CAUL</name>
<keyword evidence="8" id="KW-1185">Reference proteome</keyword>
<keyword evidence="5" id="KW-0804">Transcription</keyword>
<evidence type="ECO:0000313" key="7">
    <source>
        <dbReference type="EMBL" id="RAK64762.1"/>
    </source>
</evidence>
<keyword evidence="2" id="KW-0963">Cytoplasm</keyword>
<dbReference type="Gene3D" id="1.10.10.10">
    <property type="entry name" value="Winged helix-like DNA-binding domain superfamily/Winged helix DNA-binding domain"/>
    <property type="match status" value="1"/>
</dbReference>
<gene>
    <name evidence="7" type="ORF">DJ019_12090</name>
</gene>
<dbReference type="Pfam" id="PF22381">
    <property type="entry name" value="Staph_reg_Sar_Rot"/>
    <property type="match status" value="1"/>
</dbReference>
<dbReference type="PROSITE" id="PS50995">
    <property type="entry name" value="HTH_MARR_2"/>
    <property type="match status" value="1"/>
</dbReference>
<dbReference type="Proteomes" id="UP000249524">
    <property type="component" value="Unassembled WGS sequence"/>
</dbReference>